<dbReference type="PANTHER" id="PTHR33620">
    <property type="entry name" value="UREASE ACCESSORY PROTEIN F"/>
    <property type="match status" value="1"/>
</dbReference>
<sequence length="228" mass="24483">MAMVAPIVMSTATPPMPIDRNLLTLTQWLSPAYPVGAFAYSHGLETAVQAGWVIDPATLEDWLRDVLSAGSGKTDALWIWLVWRGDHPVVELDAMARAWSPAQERLREAERQGAAFAKVTAEVWGLDLPPMLLPVALGAAARQMAMDPEQVAALYLHAFAGNLVAAAQRLMPLGQTAAQGVLSRLTPLCADVAAAGRGLTLDDMSSTAFLSDVAAMRHETLEPRLFQS</sequence>
<evidence type="ECO:0000256" key="2">
    <source>
        <dbReference type="ARBA" id="ARBA00023186"/>
    </source>
</evidence>
<dbReference type="Gene3D" id="1.10.4190.10">
    <property type="entry name" value="Urease accessory protein UreF"/>
    <property type="match status" value="1"/>
</dbReference>
<keyword evidence="2 3" id="KW-0143">Chaperone</keyword>
<comment type="subunit">
    <text evidence="3">UreD, UreF and UreG form a complex that acts as a GTP-hydrolysis-dependent molecular chaperone, activating the urease apoprotein by helping to assemble the nickel containing metallocenter of UreC. The UreE protein probably delivers the nickel.</text>
</comment>
<dbReference type="PIRSF" id="PIRSF009467">
    <property type="entry name" value="Ureas_acces_UreF"/>
    <property type="match status" value="1"/>
</dbReference>
<evidence type="ECO:0000313" key="4">
    <source>
        <dbReference type="EMBL" id="ASP19028.1"/>
    </source>
</evidence>
<reference evidence="4 5" key="1">
    <citation type="submission" date="2017-07" db="EMBL/GenBank/DDBJ databases">
        <title>Genome Sequence of Antarctobacter heliothermus Strain SMS3 Isolated from a culture of the Diatom Skeletonema marinoi.</title>
        <authorList>
            <person name="Topel M."/>
            <person name="Pinder M.I.M."/>
            <person name="Johansson O.N."/>
            <person name="Kourtchenko O."/>
            <person name="Godhe A."/>
            <person name="Clarke A.K."/>
        </authorList>
    </citation>
    <scope>NUCLEOTIDE SEQUENCE [LARGE SCALE GENOMIC DNA]</scope>
    <source>
        <strain evidence="4 5">SMS3</strain>
    </source>
</reference>
<keyword evidence="3" id="KW-0963">Cytoplasm</keyword>
<dbReference type="InterPro" id="IPR002639">
    <property type="entry name" value="UreF"/>
</dbReference>
<evidence type="ECO:0000313" key="5">
    <source>
        <dbReference type="Proteomes" id="UP000203589"/>
    </source>
</evidence>
<dbReference type="Pfam" id="PF01730">
    <property type="entry name" value="UreF"/>
    <property type="match status" value="1"/>
</dbReference>
<accession>A0A222DZ91</accession>
<keyword evidence="1 3" id="KW-0996">Nickel insertion</keyword>
<name>A0A222DZ91_9RHOB</name>
<dbReference type="GO" id="GO:0016151">
    <property type="term" value="F:nickel cation binding"/>
    <property type="evidence" value="ECO:0007669"/>
    <property type="project" value="UniProtKB-UniRule"/>
</dbReference>
<gene>
    <name evidence="3 4" type="primary">ureF</name>
    <name evidence="4" type="ORF">ANTHELSMS3_00304</name>
</gene>
<dbReference type="PANTHER" id="PTHR33620:SF1">
    <property type="entry name" value="UREASE ACCESSORY PROTEIN F"/>
    <property type="match status" value="1"/>
</dbReference>
<dbReference type="HAMAP" id="MF_01385">
    <property type="entry name" value="UreF"/>
    <property type="match status" value="1"/>
</dbReference>
<dbReference type="EMBL" id="CP022540">
    <property type="protein sequence ID" value="ASP19028.1"/>
    <property type="molecule type" value="Genomic_DNA"/>
</dbReference>
<evidence type="ECO:0000256" key="1">
    <source>
        <dbReference type="ARBA" id="ARBA00022988"/>
    </source>
</evidence>
<dbReference type="InterPro" id="IPR038277">
    <property type="entry name" value="UreF_sf"/>
</dbReference>
<dbReference type="AlphaFoldDB" id="A0A222DZ91"/>
<dbReference type="Proteomes" id="UP000203589">
    <property type="component" value="Chromosome"/>
</dbReference>
<evidence type="ECO:0000256" key="3">
    <source>
        <dbReference type="HAMAP-Rule" id="MF_01385"/>
    </source>
</evidence>
<dbReference type="GO" id="GO:0005737">
    <property type="term" value="C:cytoplasm"/>
    <property type="evidence" value="ECO:0007669"/>
    <property type="project" value="UniProtKB-SubCell"/>
</dbReference>
<proteinExistence type="inferred from homology"/>
<comment type="subcellular location">
    <subcellularLocation>
        <location evidence="3">Cytoplasm</location>
    </subcellularLocation>
</comment>
<protein>
    <recommendedName>
        <fullName evidence="3">Urease accessory protein UreF</fullName>
    </recommendedName>
</protein>
<keyword evidence="5" id="KW-1185">Reference proteome</keyword>
<dbReference type="KEGG" id="aht:ANTHELSMS3_00304"/>
<comment type="function">
    <text evidence="3">Required for maturation of urease via the functional incorporation of the urease nickel metallocenter.</text>
</comment>
<organism evidence="4 5">
    <name type="scientific">Antarctobacter heliothermus</name>
    <dbReference type="NCBI Taxonomy" id="74033"/>
    <lineage>
        <taxon>Bacteria</taxon>
        <taxon>Pseudomonadati</taxon>
        <taxon>Pseudomonadota</taxon>
        <taxon>Alphaproteobacteria</taxon>
        <taxon>Rhodobacterales</taxon>
        <taxon>Roseobacteraceae</taxon>
        <taxon>Antarctobacter</taxon>
    </lineage>
</organism>
<comment type="similarity">
    <text evidence="3">Belongs to the UreF family.</text>
</comment>